<keyword evidence="3" id="KW-1185">Reference proteome</keyword>
<evidence type="ECO:0000313" key="3">
    <source>
        <dbReference type="Proteomes" id="UP001432099"/>
    </source>
</evidence>
<dbReference type="InterPro" id="IPR025711">
    <property type="entry name" value="PepSY"/>
</dbReference>
<dbReference type="Proteomes" id="UP001432099">
    <property type="component" value="Chromosome"/>
</dbReference>
<dbReference type="PROSITE" id="PS51257">
    <property type="entry name" value="PROKAR_LIPOPROTEIN"/>
    <property type="match status" value="1"/>
</dbReference>
<gene>
    <name evidence="2" type="ORF">T23_00390</name>
</gene>
<proteinExistence type="predicted"/>
<dbReference type="Pfam" id="PF03413">
    <property type="entry name" value="PepSY"/>
    <property type="match status" value="3"/>
</dbReference>
<feature type="domain" description="PepSY" evidence="1">
    <location>
        <begin position="178"/>
        <end position="234"/>
    </location>
</feature>
<dbReference type="Gene3D" id="3.10.450.40">
    <property type="match status" value="3"/>
</dbReference>
<feature type="domain" description="PepSY" evidence="1">
    <location>
        <begin position="110"/>
        <end position="158"/>
    </location>
</feature>
<dbReference type="EMBL" id="AP028127">
    <property type="protein sequence ID" value="BEH89937.1"/>
    <property type="molecule type" value="Genomic_DNA"/>
</dbReference>
<reference evidence="2" key="1">
    <citation type="journal article" date="2024" name="Int. J. Syst. Evol. Microbiol.">
        <title>Turicibacter faecis sp. nov., isolated from faeces of heart failure mouse model.</title>
        <authorList>
            <person name="Imamura Y."/>
            <person name="Motooka D."/>
            <person name="Nakajima Y."/>
            <person name="Ito S."/>
            <person name="Kitakaze M."/>
            <person name="Iida T."/>
            <person name="Nakamura S."/>
        </authorList>
    </citation>
    <scope>NUCLEOTIDE SEQUENCE</scope>
    <source>
        <strain evidence="2">TC023</strain>
    </source>
</reference>
<organism evidence="2 3">
    <name type="scientific">Turicibacter faecis</name>
    <dbReference type="NCBI Taxonomy" id="2963365"/>
    <lineage>
        <taxon>Bacteria</taxon>
        <taxon>Bacillati</taxon>
        <taxon>Bacillota</taxon>
        <taxon>Erysipelotrichia</taxon>
        <taxon>Erysipelotrichales</taxon>
        <taxon>Turicibacteraceae</taxon>
        <taxon>Turicibacter</taxon>
    </lineage>
</organism>
<dbReference type="RefSeq" id="WP_161831801.1">
    <property type="nucleotide sequence ID" value="NZ_AP028127.1"/>
</dbReference>
<sequence length="238" mass="26226">MNKVSLCSMVVMGALLLGCSKSPGDLNQEQSSLSTMTEAQAKELALQEVGSGSIIDFSYDHDDKLPHYEFKIVNDGVEHEVEISAIDGSVLKHQTKNYSEAPLLEEPRVREIVETLGNGTIVRVQLEKEDHHASYEVTVVDETYTYEYEIDARDGHVIHQEKELINQVIAPNQQALTIDVEQAKSMASAQVQGGVVTEISLDTDDGTPIYEVNVIANGIEYEYEISAVDGQVLRASTK</sequence>
<feature type="domain" description="PepSY" evidence="1">
    <location>
        <begin position="36"/>
        <end position="93"/>
    </location>
</feature>
<protein>
    <recommendedName>
        <fullName evidence="1">PepSY domain-containing protein</fullName>
    </recommendedName>
</protein>
<name>A0ABN6ZEZ1_9FIRM</name>
<evidence type="ECO:0000313" key="2">
    <source>
        <dbReference type="EMBL" id="BEH89937.1"/>
    </source>
</evidence>
<evidence type="ECO:0000259" key="1">
    <source>
        <dbReference type="Pfam" id="PF03413"/>
    </source>
</evidence>
<accession>A0ABN6ZEZ1</accession>